<comment type="caution">
    <text evidence="3">The sequence shown here is derived from an EMBL/GenBank/DDBJ whole genome shotgun (WGS) entry which is preliminary data.</text>
</comment>
<organism evidence="3 4">
    <name type="scientific">Colocasia esculenta</name>
    <name type="common">Wild taro</name>
    <name type="synonym">Arum esculentum</name>
    <dbReference type="NCBI Taxonomy" id="4460"/>
    <lineage>
        <taxon>Eukaryota</taxon>
        <taxon>Viridiplantae</taxon>
        <taxon>Streptophyta</taxon>
        <taxon>Embryophyta</taxon>
        <taxon>Tracheophyta</taxon>
        <taxon>Spermatophyta</taxon>
        <taxon>Magnoliopsida</taxon>
        <taxon>Liliopsida</taxon>
        <taxon>Araceae</taxon>
        <taxon>Aroideae</taxon>
        <taxon>Colocasieae</taxon>
        <taxon>Colocasia</taxon>
    </lineage>
</organism>
<protein>
    <submittedName>
        <fullName evidence="3">Uncharacterized protein</fullName>
    </submittedName>
</protein>
<keyword evidence="2" id="KW-1133">Transmembrane helix</keyword>
<feature type="region of interest" description="Disordered" evidence="1">
    <location>
        <begin position="176"/>
        <end position="239"/>
    </location>
</feature>
<feature type="compositionally biased region" description="Low complexity" evidence="1">
    <location>
        <begin position="202"/>
        <end position="213"/>
    </location>
</feature>
<feature type="non-terminal residue" evidence="3">
    <location>
        <position position="1"/>
    </location>
</feature>
<dbReference type="EMBL" id="NMUH01000023">
    <property type="protein sequence ID" value="MQL68858.1"/>
    <property type="molecule type" value="Genomic_DNA"/>
</dbReference>
<reference evidence="3" key="1">
    <citation type="submission" date="2017-07" db="EMBL/GenBank/DDBJ databases">
        <title>Taro Niue Genome Assembly and Annotation.</title>
        <authorList>
            <person name="Atibalentja N."/>
            <person name="Keating K."/>
            <person name="Fields C.J."/>
        </authorList>
    </citation>
    <scope>NUCLEOTIDE SEQUENCE</scope>
    <source>
        <strain evidence="3">Niue_2</strain>
        <tissue evidence="3">Leaf</tissue>
    </source>
</reference>
<evidence type="ECO:0000313" key="4">
    <source>
        <dbReference type="Proteomes" id="UP000652761"/>
    </source>
</evidence>
<name>A0A843TA46_COLES</name>
<accession>A0A843TA46</accession>
<sequence length="295" mass="33148">SRQALWSRHGHVRGARRASFVTRHTWPSRQGRDGGGRRILVVASGGVAAAFLIDVTAILSVRMVVSGGDMLVVLGARRRWPFRREGPNGSALLLKRRDLVVMAWAVVIVSRPVWASRQGRDGPMRRDYSRETEVVTVAWDPYPRAPVEGVLREAGVLESRTLERRGKRWRRQARDLIEQQDESDMPAQGQVQKEVSAEESVAQPQGAATAAAGDPEVEQPAVQQALGTGSTRAGQRRMSVTEDKTALLERFLHLRPPMFFSEYDPDKAESWTHEMEHTFETMECVEEDQVRLVVY</sequence>
<feature type="compositionally biased region" description="Polar residues" evidence="1">
    <location>
        <begin position="221"/>
        <end position="233"/>
    </location>
</feature>
<keyword evidence="2" id="KW-0472">Membrane</keyword>
<feature type="transmembrane region" description="Helical" evidence="2">
    <location>
        <begin position="39"/>
        <end position="61"/>
    </location>
</feature>
<evidence type="ECO:0000313" key="3">
    <source>
        <dbReference type="EMBL" id="MQL68858.1"/>
    </source>
</evidence>
<evidence type="ECO:0000256" key="1">
    <source>
        <dbReference type="SAM" id="MobiDB-lite"/>
    </source>
</evidence>
<dbReference type="Proteomes" id="UP000652761">
    <property type="component" value="Unassembled WGS sequence"/>
</dbReference>
<evidence type="ECO:0000256" key="2">
    <source>
        <dbReference type="SAM" id="Phobius"/>
    </source>
</evidence>
<gene>
    <name evidence="3" type="ORF">Taro_001144</name>
</gene>
<dbReference type="OrthoDB" id="1728774at2759"/>
<keyword evidence="2" id="KW-0812">Transmembrane</keyword>
<keyword evidence="4" id="KW-1185">Reference proteome</keyword>
<dbReference type="AlphaFoldDB" id="A0A843TA46"/>
<proteinExistence type="predicted"/>